<sequence length="166" mass="20001">MGIRQLQDHPVFKADRNRIYDDALNLAISKKQMFKLNPEIIEFRFGQEVYQIGSDSRVGAWNGNHAVRMKWNHGHLWNMQYNKSELPLKFEFKFVIKEGNTIVRWEEGMNHVHDLDKYLEKFKQTEIMKQIQAGKYDEIEIEFEKEKIAYNRVNKVFILHTLWQNK</sequence>
<organism evidence="2 3">
    <name type="scientific">Stylonychia lemnae</name>
    <name type="common">Ciliate</name>
    <dbReference type="NCBI Taxonomy" id="5949"/>
    <lineage>
        <taxon>Eukaryota</taxon>
        <taxon>Sar</taxon>
        <taxon>Alveolata</taxon>
        <taxon>Ciliophora</taxon>
        <taxon>Intramacronucleata</taxon>
        <taxon>Spirotrichea</taxon>
        <taxon>Stichotrichia</taxon>
        <taxon>Sporadotrichida</taxon>
        <taxon>Oxytrichidae</taxon>
        <taxon>Stylonychinae</taxon>
        <taxon>Stylonychia</taxon>
    </lineage>
</organism>
<dbReference type="Gene3D" id="2.60.40.10">
    <property type="entry name" value="Immunoglobulins"/>
    <property type="match status" value="1"/>
</dbReference>
<dbReference type="GO" id="GO:2001070">
    <property type="term" value="F:starch binding"/>
    <property type="evidence" value="ECO:0007669"/>
    <property type="project" value="InterPro"/>
</dbReference>
<name>A0A078BAT1_STYLE</name>
<dbReference type="GO" id="GO:0016020">
    <property type="term" value="C:membrane"/>
    <property type="evidence" value="ECO:0007669"/>
    <property type="project" value="TreeGrafter"/>
</dbReference>
<dbReference type="EMBL" id="CCKQ01019648">
    <property type="protein sequence ID" value="CDW91670.1"/>
    <property type="molecule type" value="Genomic_DNA"/>
</dbReference>
<protein>
    <submittedName>
        <fullName evidence="2">Starch binding domain-containing protein</fullName>
    </submittedName>
</protein>
<dbReference type="SUPFAM" id="SSF49452">
    <property type="entry name" value="Starch-binding domain-like"/>
    <property type="match status" value="1"/>
</dbReference>
<proteinExistence type="predicted"/>
<dbReference type="InterPro" id="IPR002044">
    <property type="entry name" value="CBM20"/>
</dbReference>
<dbReference type="PROSITE" id="PS51166">
    <property type="entry name" value="CBM20"/>
    <property type="match status" value="1"/>
</dbReference>
<evidence type="ECO:0000313" key="3">
    <source>
        <dbReference type="Proteomes" id="UP000039865"/>
    </source>
</evidence>
<dbReference type="InterPro" id="IPR013784">
    <property type="entry name" value="Carb-bd-like_fold"/>
</dbReference>
<dbReference type="AlphaFoldDB" id="A0A078BAT1"/>
<accession>A0A078BAT1</accession>
<gene>
    <name evidence="2" type="primary">Contig5764.g6174</name>
    <name evidence="2" type="ORF">STYLEM_20829</name>
</gene>
<reference evidence="2 3" key="1">
    <citation type="submission" date="2014-06" db="EMBL/GenBank/DDBJ databases">
        <authorList>
            <person name="Swart Estienne"/>
        </authorList>
    </citation>
    <scope>NUCLEOTIDE SEQUENCE [LARGE SCALE GENOMIC DNA]</scope>
    <source>
        <strain evidence="2 3">130c</strain>
    </source>
</reference>
<dbReference type="Proteomes" id="UP000039865">
    <property type="component" value="Unassembled WGS sequence"/>
</dbReference>
<keyword evidence="3" id="KW-1185">Reference proteome</keyword>
<dbReference type="Pfam" id="PF00686">
    <property type="entry name" value="CBM_20"/>
    <property type="match status" value="1"/>
</dbReference>
<feature type="domain" description="CBM20" evidence="1">
    <location>
        <begin position="24"/>
        <end position="133"/>
    </location>
</feature>
<dbReference type="InParanoid" id="A0A078BAT1"/>
<evidence type="ECO:0000259" key="1">
    <source>
        <dbReference type="PROSITE" id="PS51166"/>
    </source>
</evidence>
<dbReference type="PANTHER" id="PTHR15048">
    <property type="entry name" value="STARCH-BINDING DOMAIN-CONTAINING PROTEIN 1"/>
    <property type="match status" value="1"/>
</dbReference>
<dbReference type="OrthoDB" id="1058301at2759"/>
<dbReference type="PANTHER" id="PTHR15048:SF0">
    <property type="entry name" value="STARCH-BINDING DOMAIN-CONTAINING PROTEIN 1"/>
    <property type="match status" value="1"/>
</dbReference>
<evidence type="ECO:0000313" key="2">
    <source>
        <dbReference type="EMBL" id="CDW91670.1"/>
    </source>
</evidence>
<dbReference type="InterPro" id="IPR013783">
    <property type="entry name" value="Ig-like_fold"/>
</dbReference>